<dbReference type="PANTHER" id="PTHR43214:SF43">
    <property type="entry name" value="TWO-COMPONENT RESPONSE REGULATOR"/>
    <property type="match status" value="1"/>
</dbReference>
<dbReference type="SMART" id="SM00448">
    <property type="entry name" value="REC"/>
    <property type="match status" value="1"/>
</dbReference>
<evidence type="ECO:0000313" key="7">
    <source>
        <dbReference type="Proteomes" id="UP001501243"/>
    </source>
</evidence>
<evidence type="ECO:0000313" key="6">
    <source>
        <dbReference type="EMBL" id="GAA4503250.1"/>
    </source>
</evidence>
<dbReference type="InterPro" id="IPR001789">
    <property type="entry name" value="Sig_transdc_resp-reg_receiver"/>
</dbReference>
<dbReference type="Pfam" id="PF00196">
    <property type="entry name" value="GerE"/>
    <property type="match status" value="1"/>
</dbReference>
<feature type="domain" description="Response regulatory" evidence="5">
    <location>
        <begin position="9"/>
        <end position="125"/>
    </location>
</feature>
<reference evidence="7" key="1">
    <citation type="journal article" date="2019" name="Int. J. Syst. Evol. Microbiol.">
        <title>The Global Catalogue of Microorganisms (GCM) 10K type strain sequencing project: providing services to taxonomists for standard genome sequencing and annotation.</title>
        <authorList>
            <consortium name="The Broad Institute Genomics Platform"/>
            <consortium name="The Broad Institute Genome Sequencing Center for Infectious Disease"/>
            <person name="Wu L."/>
            <person name="Ma J."/>
        </authorList>
    </citation>
    <scope>NUCLEOTIDE SEQUENCE [LARGE SCALE GENOMIC DNA]</scope>
    <source>
        <strain evidence="7">JCM 17841</strain>
    </source>
</reference>
<protein>
    <submittedName>
        <fullName evidence="6">Two-component system response regulator DegU</fullName>
    </submittedName>
</protein>
<dbReference type="Pfam" id="PF00072">
    <property type="entry name" value="Response_reg"/>
    <property type="match status" value="1"/>
</dbReference>
<dbReference type="Proteomes" id="UP001501243">
    <property type="component" value="Unassembled WGS sequence"/>
</dbReference>
<evidence type="ECO:0000256" key="1">
    <source>
        <dbReference type="ARBA" id="ARBA00022553"/>
    </source>
</evidence>
<name>A0ABP8QH27_9BACT</name>
<dbReference type="CDD" id="cd17535">
    <property type="entry name" value="REC_NarL-like"/>
    <property type="match status" value="1"/>
</dbReference>
<sequence>MPTPTTPVHIALLDDHQLFRQGMRYILQALPYVESVTEASELAELQATCRQRLPDVLLLDLQMPNIDGPEAARLLLQEFPDLKIIVLSMFAADKYITQMMKAGARSYLPKDVDQEQLRLTIEEVITTGFHFTPRISRALIRGVQHPERTPTPKLPDLVQLTTREHEVLRLICQGCTAADIAEQLFISRRTVEGHRQKLLEKTSAPNSAGLVVYAARHGLID</sequence>
<dbReference type="CDD" id="cd06170">
    <property type="entry name" value="LuxR_C_like"/>
    <property type="match status" value="1"/>
</dbReference>
<accession>A0ABP8QH27</accession>
<dbReference type="InterPro" id="IPR016032">
    <property type="entry name" value="Sig_transdc_resp-reg_C-effctor"/>
</dbReference>
<gene>
    <name evidence="6" type="primary">degU</name>
    <name evidence="6" type="ORF">GCM10023172_27780</name>
</gene>
<dbReference type="SUPFAM" id="SSF52172">
    <property type="entry name" value="CheY-like"/>
    <property type="match status" value="1"/>
</dbReference>
<dbReference type="SMART" id="SM00421">
    <property type="entry name" value="HTH_LUXR"/>
    <property type="match status" value="1"/>
</dbReference>
<feature type="domain" description="HTH luxR-type" evidence="4">
    <location>
        <begin position="153"/>
        <end position="218"/>
    </location>
</feature>
<comment type="caution">
    <text evidence="6">The sequence shown here is derived from an EMBL/GenBank/DDBJ whole genome shotgun (WGS) entry which is preliminary data.</text>
</comment>
<dbReference type="PRINTS" id="PR00038">
    <property type="entry name" value="HTHLUXR"/>
</dbReference>
<proteinExistence type="predicted"/>
<dbReference type="PROSITE" id="PS50110">
    <property type="entry name" value="RESPONSE_REGULATORY"/>
    <property type="match status" value="1"/>
</dbReference>
<keyword evidence="1 3" id="KW-0597">Phosphoprotein</keyword>
<organism evidence="6 7">
    <name type="scientific">Hymenobacter ginsengisoli</name>
    <dbReference type="NCBI Taxonomy" id="1051626"/>
    <lineage>
        <taxon>Bacteria</taxon>
        <taxon>Pseudomonadati</taxon>
        <taxon>Bacteroidota</taxon>
        <taxon>Cytophagia</taxon>
        <taxon>Cytophagales</taxon>
        <taxon>Hymenobacteraceae</taxon>
        <taxon>Hymenobacter</taxon>
    </lineage>
</organism>
<dbReference type="InterPro" id="IPR000792">
    <property type="entry name" value="Tscrpt_reg_LuxR_C"/>
</dbReference>
<evidence type="ECO:0000256" key="2">
    <source>
        <dbReference type="ARBA" id="ARBA00023125"/>
    </source>
</evidence>
<dbReference type="SUPFAM" id="SSF46894">
    <property type="entry name" value="C-terminal effector domain of the bipartite response regulators"/>
    <property type="match status" value="1"/>
</dbReference>
<dbReference type="RefSeq" id="WP_208129842.1">
    <property type="nucleotide sequence ID" value="NZ_BAABGQ010000006.1"/>
</dbReference>
<keyword evidence="7" id="KW-1185">Reference proteome</keyword>
<evidence type="ECO:0000259" key="5">
    <source>
        <dbReference type="PROSITE" id="PS50110"/>
    </source>
</evidence>
<dbReference type="InterPro" id="IPR011006">
    <property type="entry name" value="CheY-like_superfamily"/>
</dbReference>
<dbReference type="PROSITE" id="PS50043">
    <property type="entry name" value="HTH_LUXR_2"/>
    <property type="match status" value="1"/>
</dbReference>
<evidence type="ECO:0000256" key="3">
    <source>
        <dbReference type="PROSITE-ProRule" id="PRU00169"/>
    </source>
</evidence>
<dbReference type="PANTHER" id="PTHR43214">
    <property type="entry name" value="TWO-COMPONENT RESPONSE REGULATOR"/>
    <property type="match status" value="1"/>
</dbReference>
<evidence type="ECO:0000259" key="4">
    <source>
        <dbReference type="PROSITE" id="PS50043"/>
    </source>
</evidence>
<dbReference type="EMBL" id="BAABGQ010000006">
    <property type="protein sequence ID" value="GAA4503250.1"/>
    <property type="molecule type" value="Genomic_DNA"/>
</dbReference>
<dbReference type="Gene3D" id="3.40.50.2300">
    <property type="match status" value="1"/>
</dbReference>
<feature type="modified residue" description="4-aspartylphosphate" evidence="3">
    <location>
        <position position="60"/>
    </location>
</feature>
<keyword evidence="2" id="KW-0238">DNA-binding</keyword>
<dbReference type="InterPro" id="IPR058245">
    <property type="entry name" value="NreC/VraR/RcsB-like_REC"/>
</dbReference>
<dbReference type="InterPro" id="IPR039420">
    <property type="entry name" value="WalR-like"/>
</dbReference>